<evidence type="ECO:0000313" key="2">
    <source>
        <dbReference type="Proteomes" id="UP001322277"/>
    </source>
</evidence>
<dbReference type="EMBL" id="CP137306">
    <property type="protein sequence ID" value="WQF77990.1"/>
    <property type="molecule type" value="Genomic_DNA"/>
</dbReference>
<dbReference type="AlphaFoldDB" id="A0AAX4I3Y9"/>
<dbReference type="Proteomes" id="UP001322277">
    <property type="component" value="Chromosome 2"/>
</dbReference>
<name>A0AAX4I3Y9_9PEZI</name>
<dbReference type="KEGG" id="cdet:87939507"/>
<evidence type="ECO:0000313" key="1">
    <source>
        <dbReference type="EMBL" id="WQF77990.1"/>
    </source>
</evidence>
<organism evidence="1 2">
    <name type="scientific">Colletotrichum destructivum</name>
    <dbReference type="NCBI Taxonomy" id="34406"/>
    <lineage>
        <taxon>Eukaryota</taxon>
        <taxon>Fungi</taxon>
        <taxon>Dikarya</taxon>
        <taxon>Ascomycota</taxon>
        <taxon>Pezizomycotina</taxon>
        <taxon>Sordariomycetes</taxon>
        <taxon>Hypocreomycetidae</taxon>
        <taxon>Glomerellales</taxon>
        <taxon>Glomerellaceae</taxon>
        <taxon>Colletotrichum</taxon>
        <taxon>Colletotrichum destructivum species complex</taxon>
    </lineage>
</organism>
<dbReference type="GeneID" id="87939507"/>
<protein>
    <submittedName>
        <fullName evidence="1">Uncharacterized protein</fullName>
    </submittedName>
</protein>
<sequence>MSTYNKLRASSKTCLSIASRLGGRGSGGGGLVRGFPVKSDRYQSQSLIRDQDIGHHPTDMQATRDFASVNSVQSFDFTISLCATRKRFWLASLGTI</sequence>
<reference evidence="2" key="1">
    <citation type="journal article" date="2023" name="bioRxiv">
        <title>Complete genome of the Medicago anthracnose fungus, Colletotrichum destructivum, reveals a mini-chromosome-like region within a core chromosome.</title>
        <authorList>
            <person name="Lapalu N."/>
            <person name="Simon A."/>
            <person name="Lu A."/>
            <person name="Plaumann P.-L."/>
            <person name="Amselem J."/>
            <person name="Pigne S."/>
            <person name="Auger A."/>
            <person name="Koch C."/>
            <person name="Dallery J.-F."/>
            <person name="O'Connell R.J."/>
        </authorList>
    </citation>
    <scope>NUCLEOTIDE SEQUENCE [LARGE SCALE GENOMIC DNA]</scope>
    <source>
        <strain evidence="2">CBS 520.97</strain>
    </source>
</reference>
<keyword evidence="2" id="KW-1185">Reference proteome</keyword>
<proteinExistence type="predicted"/>
<dbReference type="RefSeq" id="XP_062775214.1">
    <property type="nucleotide sequence ID" value="XM_062919163.1"/>
</dbReference>
<accession>A0AAX4I3Y9</accession>
<gene>
    <name evidence="1" type="ORF">CDEST_03004</name>
</gene>